<evidence type="ECO:0000256" key="5">
    <source>
        <dbReference type="ARBA" id="ARBA00023180"/>
    </source>
</evidence>
<dbReference type="SUPFAM" id="SSF49299">
    <property type="entry name" value="PKD domain"/>
    <property type="match status" value="1"/>
</dbReference>
<dbReference type="InterPro" id="IPR035986">
    <property type="entry name" value="PKD_dom_sf"/>
</dbReference>
<evidence type="ECO:0000259" key="8">
    <source>
        <dbReference type="Pfam" id="PF23597"/>
    </source>
</evidence>
<dbReference type="EMBL" id="CAAE01011526">
    <property type="protein sequence ID" value="CAF93861.1"/>
    <property type="molecule type" value="Genomic_DNA"/>
</dbReference>
<feature type="transmembrane region" description="Helical" evidence="7">
    <location>
        <begin position="510"/>
        <end position="535"/>
    </location>
</feature>
<keyword evidence="2 7" id="KW-0812">Transmembrane</keyword>
<protein>
    <submittedName>
        <fullName evidence="10">(spotted green pufferfish) hypothetical protein</fullName>
    </submittedName>
</protein>
<feature type="compositionally biased region" description="Low complexity" evidence="6">
    <location>
        <begin position="107"/>
        <end position="119"/>
    </location>
</feature>
<feature type="region of interest" description="Disordered" evidence="6">
    <location>
        <begin position="89"/>
        <end position="140"/>
    </location>
</feature>
<organism evidence="10">
    <name type="scientific">Tetraodon nigroviridis</name>
    <name type="common">Spotted green pufferfish</name>
    <name type="synonym">Chelonodon nigroviridis</name>
    <dbReference type="NCBI Taxonomy" id="99883"/>
    <lineage>
        <taxon>Eukaryota</taxon>
        <taxon>Metazoa</taxon>
        <taxon>Chordata</taxon>
        <taxon>Craniata</taxon>
        <taxon>Vertebrata</taxon>
        <taxon>Euteleostomi</taxon>
        <taxon>Actinopterygii</taxon>
        <taxon>Neopterygii</taxon>
        <taxon>Teleostei</taxon>
        <taxon>Neoteleostei</taxon>
        <taxon>Acanthomorphata</taxon>
        <taxon>Eupercaria</taxon>
        <taxon>Tetraodontiformes</taxon>
        <taxon>Tetradontoidea</taxon>
        <taxon>Tetraodontidae</taxon>
        <taxon>Tetraodon</taxon>
    </lineage>
</organism>
<dbReference type="InterPro" id="IPR056502">
    <property type="entry name" value="KIAA0319-like_C"/>
</dbReference>
<accession>Q4SZS1</accession>
<evidence type="ECO:0000256" key="6">
    <source>
        <dbReference type="SAM" id="MobiDB-lite"/>
    </source>
</evidence>
<dbReference type="CDD" id="cd00146">
    <property type="entry name" value="PKD"/>
    <property type="match status" value="1"/>
</dbReference>
<dbReference type="InterPro" id="IPR029865">
    <property type="entry name" value="KIAA0319-like"/>
</dbReference>
<dbReference type="InterPro" id="IPR013980">
    <property type="entry name" value="MANSC_dom"/>
</dbReference>
<feature type="domain" description="KIAA0319-like C-terminal" evidence="9">
    <location>
        <begin position="327"/>
        <end position="417"/>
    </location>
</feature>
<reference evidence="10" key="2">
    <citation type="submission" date="2004-02" db="EMBL/GenBank/DDBJ databases">
        <authorList>
            <consortium name="Genoscope"/>
            <consortium name="Whitehead Institute Centre for Genome Research"/>
        </authorList>
    </citation>
    <scope>NUCLEOTIDE SEQUENCE</scope>
</reference>
<evidence type="ECO:0000259" key="9">
    <source>
        <dbReference type="Pfam" id="PF23620"/>
    </source>
</evidence>
<keyword evidence="5" id="KW-0325">Glycoprotein</keyword>
<dbReference type="AlphaFoldDB" id="Q4SZS1"/>
<feature type="compositionally biased region" description="Pro residues" evidence="6">
    <location>
        <begin position="218"/>
        <end position="230"/>
    </location>
</feature>
<sequence length="644" mass="68504">MVGLPGAVSLPQCVSACCDLPGSDLAWLFQGRCYALSCRQAARCRPRGRPGADSVLVFLRRASPQTLVLQSLTQAPTTPDFSHRLLEVLQPSHGGPPASTRPPGGLTSDPSTLRSSSSPPTSPSKPEVMGSTRGPLAIVGPDRRLPPCRLLSLADCCLSGLSGLDGAERPVATATGLQAGEHRLRDQQGATDGALLSLQVWLKHQPAQPPSAVTVETAPPPPADPGPPPVAHASGSHTLTLPNNSLVLRGSVTGGDQTEVRYLWLRDRQSPAAGDVLYASDSQPSLYLSNLVQGTYLFQLQVTDARGRCSSAAATVEVRPEPGGGQEVELELLVPVWQVSVAQRDTLVRQLAALLHVLDAELQLRALQGRSPSSTVLRFSVAGPDGPTSASRLVLLLRNQLLGQKNDFLLFRVLRVEAVCEFLLEGAGLGTPSCDGGPVSFQPVRSAVLGGASVIRSADSAAASPSGRRTCFAVTLATARATAVGEELVGGAGGGVEVLRVVGSLPEWRLLYVILSSFMVALLILTISWTFICCCRRRQSKGRRRTRYTMLDNMDEQERVELRPRFCKSRPVSAPCWSSVLTRPHASSRVLRCQTSQLGAQLQPDAVRVRAGQRPGPAARTRAQPEPGLGRQHCQHLRLIGTAT</sequence>
<dbReference type="GO" id="GO:0031410">
    <property type="term" value="C:cytoplasmic vesicle"/>
    <property type="evidence" value="ECO:0007669"/>
    <property type="project" value="TreeGrafter"/>
</dbReference>
<feature type="region of interest" description="Disordered" evidence="6">
    <location>
        <begin position="607"/>
        <end position="632"/>
    </location>
</feature>
<evidence type="ECO:0000256" key="7">
    <source>
        <dbReference type="SAM" id="Phobius"/>
    </source>
</evidence>
<evidence type="ECO:0000256" key="4">
    <source>
        <dbReference type="ARBA" id="ARBA00023136"/>
    </source>
</evidence>
<gene>
    <name evidence="10" type="ORF">GSTENG00009708001</name>
</gene>
<evidence type="ECO:0000256" key="1">
    <source>
        <dbReference type="ARBA" id="ARBA00004370"/>
    </source>
</evidence>
<feature type="domain" description="MANSC" evidence="8">
    <location>
        <begin position="4"/>
        <end position="62"/>
    </location>
</feature>
<dbReference type="PANTHER" id="PTHR46182">
    <property type="entry name" value="FI19480P1"/>
    <property type="match status" value="1"/>
</dbReference>
<comment type="subcellular location">
    <subcellularLocation>
        <location evidence="1">Membrane</location>
    </subcellularLocation>
</comment>
<dbReference type="FunFam" id="2.60.40.10:FF:000061">
    <property type="entry name" value="Dyslexia-associated protein KIAA0319 homolog"/>
    <property type="match status" value="1"/>
</dbReference>
<proteinExistence type="predicted"/>
<name>Q4SZS1_TETNG</name>
<feature type="region of interest" description="Disordered" evidence="6">
    <location>
        <begin position="207"/>
        <end position="242"/>
    </location>
</feature>
<reference evidence="10" key="1">
    <citation type="journal article" date="2004" name="Nature">
        <title>Genome duplication in the teleost fish Tetraodon nigroviridis reveals the early vertebrate proto-karyotype.</title>
        <authorList>
            <person name="Jaillon O."/>
            <person name="Aury J.-M."/>
            <person name="Brunet F."/>
            <person name="Petit J.-L."/>
            <person name="Stange-Thomann N."/>
            <person name="Mauceli E."/>
            <person name="Bouneau L."/>
            <person name="Fischer C."/>
            <person name="Ozouf-Costaz C."/>
            <person name="Bernot A."/>
            <person name="Nicaud S."/>
            <person name="Jaffe D."/>
            <person name="Fisher S."/>
            <person name="Lutfalla G."/>
            <person name="Dossat C."/>
            <person name="Segurens B."/>
            <person name="Dasilva C."/>
            <person name="Salanoubat M."/>
            <person name="Levy M."/>
            <person name="Boudet N."/>
            <person name="Castellano S."/>
            <person name="Anthouard V."/>
            <person name="Jubin C."/>
            <person name="Castelli V."/>
            <person name="Katinka M."/>
            <person name="Vacherie B."/>
            <person name="Biemont C."/>
            <person name="Skalli Z."/>
            <person name="Cattolico L."/>
            <person name="Poulain J."/>
            <person name="De Berardinis V."/>
            <person name="Cruaud C."/>
            <person name="Duprat S."/>
            <person name="Brottier P."/>
            <person name="Coutanceau J.-P."/>
            <person name="Gouzy J."/>
            <person name="Parra G."/>
            <person name="Lardier G."/>
            <person name="Chapple C."/>
            <person name="McKernan K.J."/>
            <person name="McEwan P."/>
            <person name="Bosak S."/>
            <person name="Kellis M."/>
            <person name="Volff J.-N."/>
            <person name="Guigo R."/>
            <person name="Zody M.C."/>
            <person name="Mesirov J."/>
            <person name="Lindblad-Toh K."/>
            <person name="Birren B."/>
            <person name="Nusbaum C."/>
            <person name="Kahn D."/>
            <person name="Robinson-Rechavi M."/>
            <person name="Laudet V."/>
            <person name="Schachter V."/>
            <person name="Quetier F."/>
            <person name="Saurin W."/>
            <person name="Scarpelli C."/>
            <person name="Wincker P."/>
            <person name="Lander E.S."/>
            <person name="Weissenbach J."/>
            <person name="Roest Crollius H."/>
        </authorList>
    </citation>
    <scope>NUCLEOTIDE SEQUENCE [LARGE SCALE GENOMIC DNA]</scope>
</reference>
<evidence type="ECO:0000256" key="3">
    <source>
        <dbReference type="ARBA" id="ARBA00022989"/>
    </source>
</evidence>
<dbReference type="OrthoDB" id="536372at2759"/>
<evidence type="ECO:0000313" key="10">
    <source>
        <dbReference type="EMBL" id="CAF93861.1"/>
    </source>
</evidence>
<dbReference type="GO" id="GO:0005886">
    <property type="term" value="C:plasma membrane"/>
    <property type="evidence" value="ECO:0007669"/>
    <property type="project" value="TreeGrafter"/>
</dbReference>
<dbReference type="GO" id="GO:0001764">
    <property type="term" value="P:neuron migration"/>
    <property type="evidence" value="ECO:0007669"/>
    <property type="project" value="TreeGrafter"/>
</dbReference>
<dbReference type="Pfam" id="PF23620">
    <property type="entry name" value="KIAA0319"/>
    <property type="match status" value="1"/>
</dbReference>
<keyword evidence="4 7" id="KW-0472">Membrane</keyword>
<dbReference type="KEGG" id="tng:GSTEN00009708G001"/>
<dbReference type="Gene3D" id="2.60.40.10">
    <property type="entry name" value="Immunoglobulins"/>
    <property type="match status" value="1"/>
</dbReference>
<dbReference type="InterPro" id="IPR013783">
    <property type="entry name" value="Ig-like_fold"/>
</dbReference>
<comment type="caution">
    <text evidence="10">The sequence shown here is derived from an EMBL/GenBank/DDBJ whole genome shotgun (WGS) entry which is preliminary data.</text>
</comment>
<dbReference type="Pfam" id="PF22352">
    <property type="entry name" value="K319L-like_PKD"/>
    <property type="match status" value="1"/>
</dbReference>
<keyword evidence="3 7" id="KW-1133">Transmembrane helix</keyword>
<evidence type="ECO:0000256" key="2">
    <source>
        <dbReference type="ARBA" id="ARBA00022692"/>
    </source>
</evidence>
<dbReference type="PANTHER" id="PTHR46182:SF1">
    <property type="entry name" value="DYSLEXIA-ASSOCIATED PROTEIN KIAA0319"/>
    <property type="match status" value="1"/>
</dbReference>
<dbReference type="Pfam" id="PF23597">
    <property type="entry name" value="KIAA0319_N"/>
    <property type="match status" value="1"/>
</dbReference>